<organism evidence="1 2">
    <name type="scientific">Portunus trituberculatus</name>
    <name type="common">Swimming crab</name>
    <name type="synonym">Neptunus trituberculatus</name>
    <dbReference type="NCBI Taxonomy" id="210409"/>
    <lineage>
        <taxon>Eukaryota</taxon>
        <taxon>Metazoa</taxon>
        <taxon>Ecdysozoa</taxon>
        <taxon>Arthropoda</taxon>
        <taxon>Crustacea</taxon>
        <taxon>Multicrustacea</taxon>
        <taxon>Malacostraca</taxon>
        <taxon>Eumalacostraca</taxon>
        <taxon>Eucarida</taxon>
        <taxon>Decapoda</taxon>
        <taxon>Pleocyemata</taxon>
        <taxon>Brachyura</taxon>
        <taxon>Eubrachyura</taxon>
        <taxon>Portunoidea</taxon>
        <taxon>Portunidae</taxon>
        <taxon>Portuninae</taxon>
        <taxon>Portunus</taxon>
    </lineage>
</organism>
<gene>
    <name evidence="1" type="ORF">E2C01_039509</name>
</gene>
<evidence type="ECO:0000313" key="1">
    <source>
        <dbReference type="EMBL" id="MPC45804.1"/>
    </source>
</evidence>
<protein>
    <submittedName>
        <fullName evidence="1">Uncharacterized protein</fullName>
    </submittedName>
</protein>
<accession>A0A5B7FN86</accession>
<dbReference type="AlphaFoldDB" id="A0A5B7FN86"/>
<keyword evidence="2" id="KW-1185">Reference proteome</keyword>
<sequence length="90" mass="9854">MGTTIYKIACAANGWKLDSASYTFQSYIQATLSQPHPIQAPHFGSTSPSHTLHSHLQELTTPIAISPPAVPSRLPPLFFRPPKHLFSCGR</sequence>
<reference evidence="1 2" key="1">
    <citation type="submission" date="2019-05" db="EMBL/GenBank/DDBJ databases">
        <title>Another draft genome of Portunus trituberculatus and its Hox gene families provides insights of decapod evolution.</title>
        <authorList>
            <person name="Jeong J.-H."/>
            <person name="Song I."/>
            <person name="Kim S."/>
            <person name="Choi T."/>
            <person name="Kim D."/>
            <person name="Ryu S."/>
            <person name="Kim W."/>
        </authorList>
    </citation>
    <scope>NUCLEOTIDE SEQUENCE [LARGE SCALE GENOMIC DNA]</scope>
    <source>
        <tissue evidence="1">Muscle</tissue>
    </source>
</reference>
<name>A0A5B7FN86_PORTR</name>
<dbReference type="Proteomes" id="UP000324222">
    <property type="component" value="Unassembled WGS sequence"/>
</dbReference>
<dbReference type="EMBL" id="VSRR010006902">
    <property type="protein sequence ID" value="MPC45804.1"/>
    <property type="molecule type" value="Genomic_DNA"/>
</dbReference>
<proteinExistence type="predicted"/>
<comment type="caution">
    <text evidence="1">The sequence shown here is derived from an EMBL/GenBank/DDBJ whole genome shotgun (WGS) entry which is preliminary data.</text>
</comment>
<evidence type="ECO:0000313" key="2">
    <source>
        <dbReference type="Proteomes" id="UP000324222"/>
    </source>
</evidence>